<protein>
    <submittedName>
        <fullName evidence="1">Uncharacterized protein</fullName>
    </submittedName>
</protein>
<dbReference type="EMBL" id="CP084508">
    <property type="protein sequence ID" value="UCQ02028.1"/>
    <property type="molecule type" value="Genomic_DNA"/>
</dbReference>
<geneLocation type="plasmid" evidence="1 2">
    <name>pET-ATCC-159-1</name>
</geneLocation>
<evidence type="ECO:0000313" key="1">
    <source>
        <dbReference type="EMBL" id="UCQ02028.1"/>
    </source>
</evidence>
<proteinExistence type="predicted"/>
<sequence>MKKNLITLTVAISAAVSGSAMAWTANSLGGSVEFGGTLTPADIVTPWEVYIGSPVNNINADIKKGSHLVDIPVVSPIPILGIRTTTSSPIKGQPGISPQIDFQGTVDISKIKDNEAVFHVDVVDVSNSKVIGMLSAPLLVAAEYSYTGRYDGAYMMHAQNEGDAFFGGLPPKEGGISPSIRSRIENISPDFVRKYNNQGFPNPRKVSNAWNFADGDYYISAFYGAGIEQGKLITLTLDTPITTSDSITWKASLPITISYR</sequence>
<dbReference type="Proteomes" id="UP000245918">
    <property type="component" value="Plasmid pET-ATCC-159-1"/>
</dbReference>
<reference evidence="1" key="1">
    <citation type="submission" date="2021-09" db="EMBL/GenBank/DDBJ databases">
        <title>Comparative genomics of Edwardsiella genus reveals species-based diversity.</title>
        <authorList>
            <person name="Tekedar H.C."/>
            <person name="Kumru S."/>
            <person name="Waldbieser G.C."/>
            <person name="Reichley S.R."/>
            <person name="Lawrence M.L."/>
            <person name="Griffin M.J."/>
        </authorList>
    </citation>
    <scope>NUCLEOTIDE SEQUENCE</scope>
    <source>
        <strain evidence="1">ATCC 15947</strain>
    </source>
</reference>
<name>A0AC61TMV1_EDWTA</name>
<organism evidence="1 2">
    <name type="scientific">Edwardsiella tarda ATCC 15947 = NBRC 105688</name>
    <dbReference type="NCBI Taxonomy" id="667121"/>
    <lineage>
        <taxon>Bacteria</taxon>
        <taxon>Pseudomonadati</taxon>
        <taxon>Pseudomonadota</taxon>
        <taxon>Gammaproteobacteria</taxon>
        <taxon>Enterobacterales</taxon>
        <taxon>Hafniaceae</taxon>
        <taxon>Edwardsiella</taxon>
    </lineage>
</organism>
<evidence type="ECO:0000313" key="2">
    <source>
        <dbReference type="Proteomes" id="UP000245918"/>
    </source>
</evidence>
<keyword evidence="1" id="KW-0614">Plasmid</keyword>
<gene>
    <name evidence="1" type="ORF">DCL27_17115</name>
</gene>
<keyword evidence="2" id="KW-1185">Reference proteome</keyword>
<accession>A0AC61TMV1</accession>